<sequence>MGPQPDPGGAGGGDVVSAPEARFDALVHAPHRLQICAALDTVDQAEFALLRDSLGVSDSVLSKQVKALEDAGYVKVSKGLVERRTRTWVAFTRSGRQAYRGHVAALRAMIGT</sequence>
<dbReference type="Pfam" id="PF13601">
    <property type="entry name" value="HTH_34"/>
    <property type="match status" value="1"/>
</dbReference>
<dbReference type="Gene3D" id="1.10.10.10">
    <property type="entry name" value="Winged helix-like DNA-binding domain superfamily/Winged helix DNA-binding domain"/>
    <property type="match status" value="1"/>
</dbReference>
<dbReference type="EMBL" id="SZPY01000005">
    <property type="protein sequence ID" value="TKI60451.1"/>
    <property type="molecule type" value="Genomic_DNA"/>
</dbReference>
<proteinExistence type="predicted"/>
<name>A0A4U2YL62_9ACTN</name>
<dbReference type="SUPFAM" id="SSF46785">
    <property type="entry name" value="Winged helix' DNA-binding domain"/>
    <property type="match status" value="1"/>
</dbReference>
<gene>
    <name evidence="2" type="ORF">FC770_16810</name>
</gene>
<dbReference type="PANTHER" id="PTHR37318">
    <property type="entry name" value="BSL7504 PROTEIN"/>
    <property type="match status" value="1"/>
</dbReference>
<dbReference type="AlphaFoldDB" id="A0A4U2YL62"/>
<evidence type="ECO:0000313" key="3">
    <source>
        <dbReference type="Proteomes" id="UP000307808"/>
    </source>
</evidence>
<evidence type="ECO:0000259" key="1">
    <source>
        <dbReference type="Pfam" id="PF13601"/>
    </source>
</evidence>
<feature type="domain" description="Winged helix DNA-binding" evidence="1">
    <location>
        <begin position="32"/>
        <end position="110"/>
    </location>
</feature>
<dbReference type="InterPro" id="IPR027395">
    <property type="entry name" value="WH_DNA-bd_dom"/>
</dbReference>
<protein>
    <submittedName>
        <fullName evidence="2">MarR family transcriptional regulator</fullName>
    </submittedName>
</protein>
<reference evidence="2 3" key="1">
    <citation type="submission" date="2019-04" db="EMBL/GenBank/DDBJ databases">
        <authorList>
            <person name="Dong K."/>
        </authorList>
    </citation>
    <scope>NUCLEOTIDE SEQUENCE [LARGE SCALE GENOMIC DNA]</scope>
    <source>
        <strain evidence="3">dk3543</strain>
    </source>
</reference>
<dbReference type="InterPro" id="IPR036390">
    <property type="entry name" value="WH_DNA-bd_sf"/>
</dbReference>
<accession>A0A4U2YL62</accession>
<evidence type="ECO:0000313" key="2">
    <source>
        <dbReference type="EMBL" id="TKI60451.1"/>
    </source>
</evidence>
<organism evidence="2 3">
    <name type="scientific">Nocardioides jishulii</name>
    <dbReference type="NCBI Taxonomy" id="2575440"/>
    <lineage>
        <taxon>Bacteria</taxon>
        <taxon>Bacillati</taxon>
        <taxon>Actinomycetota</taxon>
        <taxon>Actinomycetes</taxon>
        <taxon>Propionibacteriales</taxon>
        <taxon>Nocardioidaceae</taxon>
        <taxon>Nocardioides</taxon>
    </lineage>
</organism>
<keyword evidence="3" id="KW-1185">Reference proteome</keyword>
<dbReference type="Proteomes" id="UP000307808">
    <property type="component" value="Unassembled WGS sequence"/>
</dbReference>
<dbReference type="OrthoDB" id="4952043at2"/>
<dbReference type="PANTHER" id="PTHR37318:SF1">
    <property type="entry name" value="BSL7504 PROTEIN"/>
    <property type="match status" value="1"/>
</dbReference>
<comment type="caution">
    <text evidence="2">The sequence shown here is derived from an EMBL/GenBank/DDBJ whole genome shotgun (WGS) entry which is preliminary data.</text>
</comment>
<dbReference type="InterPro" id="IPR036388">
    <property type="entry name" value="WH-like_DNA-bd_sf"/>
</dbReference>